<protein>
    <recommendedName>
        <fullName evidence="3">COR domain-containing protein</fullName>
    </recommendedName>
</protein>
<proteinExistence type="predicted"/>
<dbReference type="EMBL" id="CAUYUJ010015748">
    <property type="protein sequence ID" value="CAK0857636.1"/>
    <property type="molecule type" value="Genomic_DNA"/>
</dbReference>
<dbReference type="Proteomes" id="UP001189429">
    <property type="component" value="Unassembled WGS sequence"/>
</dbReference>
<dbReference type="InterPro" id="IPR036388">
    <property type="entry name" value="WH-like_DNA-bd_sf"/>
</dbReference>
<feature type="region of interest" description="Disordered" evidence="2">
    <location>
        <begin position="88"/>
        <end position="115"/>
    </location>
</feature>
<feature type="region of interest" description="Disordered" evidence="2">
    <location>
        <begin position="889"/>
        <end position="933"/>
    </location>
</feature>
<feature type="compositionally biased region" description="Basic residues" evidence="2">
    <location>
        <begin position="910"/>
        <end position="919"/>
    </location>
</feature>
<dbReference type="Pfam" id="PF16095">
    <property type="entry name" value="COR-A"/>
    <property type="match status" value="1"/>
</dbReference>
<evidence type="ECO:0000259" key="3">
    <source>
        <dbReference type="Pfam" id="PF16095"/>
    </source>
</evidence>
<evidence type="ECO:0000256" key="2">
    <source>
        <dbReference type="SAM" id="MobiDB-lite"/>
    </source>
</evidence>
<feature type="region of interest" description="Disordered" evidence="2">
    <location>
        <begin position="1"/>
        <end position="26"/>
    </location>
</feature>
<evidence type="ECO:0000256" key="1">
    <source>
        <dbReference type="ARBA" id="ARBA00022737"/>
    </source>
</evidence>
<evidence type="ECO:0000313" key="4">
    <source>
        <dbReference type="EMBL" id="CAK0857636.1"/>
    </source>
</evidence>
<dbReference type="InterPro" id="IPR027417">
    <property type="entry name" value="P-loop_NTPase"/>
</dbReference>
<sequence>ESAAATAPSAEGAADEGEEAPWLAPPAAARPDECVLRVAPDAAPAPPPCHRSLRCCRRRSSSAVVAAPGSPVAARLQGAVAPAAIGAGRSPAAAGGPGAARAGEEGPAAEAPSSPLPAASRDLVIQYAAARQHPDFGKPKLVLRVQDTGGQPVFVQLVERLMSSAATVYMVVFSIPKLLKAFPVHVKRVTDHLLAIAAFAENAPVLLVGTRKGDVSAAELRSVSDQLHAHIEQRCPPSVVRMALSGGGAGGTCFFAVENSKGYVGDELPSMRQRVPLAWLQVYDALRRLSSRQRHASLGKVRELAEAHGMPHSGLTLEQEVASMLQFLHSLNAVLWWGGVPDLKDLVILDPQWMIDAASCFIRDFGLRDHTEGWEQMRPFDERARREEPEAWKELAQGGGVLHKCVLDILWQSQDFSDHQQELMLLMHQFGLLVPIPNKVDQYLVPALLDRLDPGTAQGPAWRALRRGPQLRVHFALAGQGRAEDQVVLDASDLPTGVAPAATFARFCTAALACGAGAAEGWVLRQDKALVTFGKQQTILAHDPENSSICVHFDAEQGGGKGIVVDFIRVLLAEDLSNYPNLRGRVLAPLPSSPGKWVDLLALPGAPAESLPAPGPSAPCRRELKEDLMFEWFTMSCDFFFVRAAKLREASDAEFPRMVTLQEMRSRFPDWIERRTIDFDSVVKGEYRDRYLAVSHRWEDPEHPDLANEQLTALKSYLVEHSEVEYVFYDFISLPQGGRKSRTLEDNAAFYTMLSNMVFVYLGARVLVLLDYAYMGRFWTRFEAWVSMLRITEEGLEQEVEEEGVEPRCEIRCVHGAHDSLAVALREAYTYEGLRDGSAEAAVRTLSADSVQVTNGSDKSVQLGKIPLLDVMARRHALGAGRSSAASAAEELRGAAPEPPAAASAARPSRATRRVRRRAPPKEQLAQDADESQVEGLAELLDAADLSDAAARRAWEWCREEEVTRASDVLRFEDDFVAALQLKRIPEARLRDALRELREAAGKSGGSAIGLARE</sequence>
<organism evidence="4 5">
    <name type="scientific">Prorocentrum cordatum</name>
    <dbReference type="NCBI Taxonomy" id="2364126"/>
    <lineage>
        <taxon>Eukaryota</taxon>
        <taxon>Sar</taxon>
        <taxon>Alveolata</taxon>
        <taxon>Dinophyceae</taxon>
        <taxon>Prorocentrales</taxon>
        <taxon>Prorocentraceae</taxon>
        <taxon>Prorocentrum</taxon>
    </lineage>
</organism>
<dbReference type="InterPro" id="IPR032171">
    <property type="entry name" value="COR-A"/>
</dbReference>
<gene>
    <name evidence="4" type="ORF">PCOR1329_LOCUS47699</name>
</gene>
<dbReference type="Gene3D" id="3.40.50.300">
    <property type="entry name" value="P-loop containing nucleotide triphosphate hydrolases"/>
    <property type="match status" value="1"/>
</dbReference>
<name>A0ABN9UDV0_9DINO</name>
<reference evidence="4" key="1">
    <citation type="submission" date="2023-10" db="EMBL/GenBank/DDBJ databases">
        <authorList>
            <person name="Chen Y."/>
            <person name="Shah S."/>
            <person name="Dougan E. K."/>
            <person name="Thang M."/>
            <person name="Chan C."/>
        </authorList>
    </citation>
    <scope>NUCLEOTIDE SEQUENCE [LARGE SCALE GENOMIC DNA]</scope>
</reference>
<evidence type="ECO:0000313" key="5">
    <source>
        <dbReference type="Proteomes" id="UP001189429"/>
    </source>
</evidence>
<feature type="non-terminal residue" evidence="4">
    <location>
        <position position="1"/>
    </location>
</feature>
<feature type="compositionally biased region" description="Low complexity" evidence="2">
    <location>
        <begin position="1"/>
        <end position="12"/>
    </location>
</feature>
<dbReference type="Gene3D" id="1.10.10.10">
    <property type="entry name" value="Winged helix-like DNA-binding domain superfamily/Winged helix DNA-binding domain"/>
    <property type="match status" value="1"/>
</dbReference>
<feature type="domain" description="COR" evidence="3">
    <location>
        <begin position="276"/>
        <end position="449"/>
    </location>
</feature>
<comment type="caution">
    <text evidence="4">The sequence shown here is derived from an EMBL/GenBank/DDBJ whole genome shotgun (WGS) entry which is preliminary data.</text>
</comment>
<keyword evidence="5" id="KW-1185">Reference proteome</keyword>
<keyword evidence="1" id="KW-0677">Repeat</keyword>
<accession>A0ABN9UDV0</accession>